<keyword evidence="3" id="KW-1185">Reference proteome</keyword>
<keyword evidence="2" id="KW-0012">Acyltransferase</keyword>
<dbReference type="CDD" id="cd04301">
    <property type="entry name" value="NAT_SF"/>
    <property type="match status" value="1"/>
</dbReference>
<dbReference type="GO" id="GO:0016746">
    <property type="term" value="F:acyltransferase activity"/>
    <property type="evidence" value="ECO:0007669"/>
    <property type="project" value="UniProtKB-KW"/>
</dbReference>
<evidence type="ECO:0000313" key="3">
    <source>
        <dbReference type="Proteomes" id="UP001528920"/>
    </source>
</evidence>
<protein>
    <submittedName>
        <fullName evidence="2">GNAT family N-acetyltransferase</fullName>
        <ecNumber evidence="2">2.3.1.-</ecNumber>
    </submittedName>
</protein>
<reference evidence="2 3" key="1">
    <citation type="submission" date="2022-01" db="EMBL/GenBank/DDBJ databases">
        <title>Labilibaculum sp. nov, a marine bacterium isolated from Antarctica.</title>
        <authorList>
            <person name="Dai W."/>
        </authorList>
    </citation>
    <scope>NUCLEOTIDE SEQUENCE [LARGE SCALE GENOMIC DNA]</scope>
    <source>
        <strain evidence="2 3">DW002</strain>
    </source>
</reference>
<comment type="caution">
    <text evidence="2">The sequence shown here is derived from an EMBL/GenBank/DDBJ whole genome shotgun (WGS) entry which is preliminary data.</text>
</comment>
<dbReference type="EMBL" id="JAKJSC010000001">
    <property type="protein sequence ID" value="MDE5417066.1"/>
    <property type="molecule type" value="Genomic_DNA"/>
</dbReference>
<gene>
    <name evidence="2" type="ORF">L3049_03520</name>
</gene>
<dbReference type="InterPro" id="IPR000182">
    <property type="entry name" value="GNAT_dom"/>
</dbReference>
<dbReference type="Pfam" id="PF13302">
    <property type="entry name" value="Acetyltransf_3"/>
    <property type="match status" value="1"/>
</dbReference>
<dbReference type="InterPro" id="IPR040579">
    <property type="entry name" value="Acetyltransf_19"/>
</dbReference>
<dbReference type="InterPro" id="IPR016181">
    <property type="entry name" value="Acyl_CoA_acyltransferase"/>
</dbReference>
<evidence type="ECO:0000259" key="1">
    <source>
        <dbReference type="PROSITE" id="PS51186"/>
    </source>
</evidence>
<proteinExistence type="predicted"/>
<dbReference type="Gene3D" id="3.40.630.30">
    <property type="match status" value="1"/>
</dbReference>
<dbReference type="Gene3D" id="3.40.630.80">
    <property type="match status" value="1"/>
</dbReference>
<organism evidence="2 3">
    <name type="scientific">Paralabilibaculum antarcticum</name>
    <dbReference type="NCBI Taxonomy" id="2912572"/>
    <lineage>
        <taxon>Bacteria</taxon>
        <taxon>Pseudomonadati</taxon>
        <taxon>Bacteroidota</taxon>
        <taxon>Bacteroidia</taxon>
        <taxon>Marinilabiliales</taxon>
        <taxon>Marinifilaceae</taxon>
        <taxon>Paralabilibaculum</taxon>
    </lineage>
</organism>
<dbReference type="Pfam" id="PF18015">
    <property type="entry name" value="Acetyltransf_19"/>
    <property type="match status" value="1"/>
</dbReference>
<dbReference type="PROSITE" id="PS51186">
    <property type="entry name" value="GNAT"/>
    <property type="match status" value="1"/>
</dbReference>
<dbReference type="RefSeq" id="WP_275108404.1">
    <property type="nucleotide sequence ID" value="NZ_JAKJSC010000001.1"/>
</dbReference>
<sequence length="262" mass="29765">MKFNTIDNNETIARLRVELYKKLRGPIDAMWEQLYIASAQHYTIEKDSKTIGYCCIDEVKSLKQIFLIDDYIYLTMQTINALINEDLICKASVSANEPISFNACLFYAKSMHTNTFCFEYSNRAIKNGTDIPIVPVSEKDMASVKAFFKNQIGFDDTFGYTENLVQRKELYLVKEGDSIVATSECRWSDSQVEFADLGVIVSKDHQGKGIATQILKQQIKRVLKANRKPICSTTLDNVASKNAIEKAGFHCSNIIFDLNFIE</sequence>
<dbReference type="Proteomes" id="UP001528920">
    <property type="component" value="Unassembled WGS sequence"/>
</dbReference>
<feature type="domain" description="N-acetyltransferase" evidence="1">
    <location>
        <begin position="131"/>
        <end position="262"/>
    </location>
</feature>
<evidence type="ECO:0000313" key="2">
    <source>
        <dbReference type="EMBL" id="MDE5417066.1"/>
    </source>
</evidence>
<dbReference type="SUPFAM" id="SSF55729">
    <property type="entry name" value="Acyl-CoA N-acyltransferases (Nat)"/>
    <property type="match status" value="1"/>
</dbReference>
<keyword evidence="2" id="KW-0808">Transferase</keyword>
<dbReference type="EC" id="2.3.1.-" evidence="2"/>
<name>A0ABT5VNQ3_9BACT</name>
<accession>A0ABT5VNQ3</accession>